<protein>
    <submittedName>
        <fullName evidence="2">Uncharacterized protein</fullName>
    </submittedName>
</protein>
<evidence type="ECO:0000256" key="1">
    <source>
        <dbReference type="SAM" id="MobiDB-lite"/>
    </source>
</evidence>
<dbReference type="AlphaFoldDB" id="A0A3F3PGR9"/>
<name>A0A3F3PGR9_9EURO</name>
<feature type="compositionally biased region" description="Polar residues" evidence="1">
    <location>
        <begin position="23"/>
        <end position="32"/>
    </location>
</feature>
<dbReference type="GeneID" id="38141104"/>
<gene>
    <name evidence="2" type="ORF">BDQ94DRAFT_176752</name>
</gene>
<sequence>MLTQDRAYRASAAASQIANSHSGPNTQSSLEQGPNPLHTLIARSLSRSGNNTETSILSLPSSATEDELVTSSNSNINRYNLRPNRPTTFLQGKPRCLVDRRRFPHLCKSYRHHLDLHGLPDRNYVPPSHSPTPDPSDRSPSAVSSPPSVASSLELFGLEARSPSSSDHDSSVNPSLPRDESSPEFLSAEERLPTP</sequence>
<feature type="region of interest" description="Disordered" evidence="1">
    <location>
        <begin position="1"/>
        <end position="35"/>
    </location>
</feature>
<dbReference type="RefSeq" id="XP_026619123.1">
    <property type="nucleotide sequence ID" value="XM_026772748.1"/>
</dbReference>
<evidence type="ECO:0000313" key="2">
    <source>
        <dbReference type="EMBL" id="RDH26101.1"/>
    </source>
</evidence>
<accession>A0A3F3PGR9</accession>
<feature type="region of interest" description="Disordered" evidence="1">
    <location>
        <begin position="116"/>
        <end position="195"/>
    </location>
</feature>
<keyword evidence="3" id="KW-1185">Reference proteome</keyword>
<dbReference type="EMBL" id="KZ852427">
    <property type="protein sequence ID" value="RDH26101.1"/>
    <property type="molecule type" value="Genomic_DNA"/>
</dbReference>
<dbReference type="Proteomes" id="UP000253729">
    <property type="component" value="Unassembled WGS sequence"/>
</dbReference>
<feature type="compositionally biased region" description="Low complexity" evidence="1">
    <location>
        <begin position="138"/>
        <end position="152"/>
    </location>
</feature>
<organism evidence="2 3">
    <name type="scientific">Aspergillus welwitschiae</name>
    <dbReference type="NCBI Taxonomy" id="1341132"/>
    <lineage>
        <taxon>Eukaryota</taxon>
        <taxon>Fungi</taxon>
        <taxon>Dikarya</taxon>
        <taxon>Ascomycota</taxon>
        <taxon>Pezizomycotina</taxon>
        <taxon>Eurotiomycetes</taxon>
        <taxon>Eurotiomycetidae</taxon>
        <taxon>Eurotiales</taxon>
        <taxon>Aspergillaceae</taxon>
        <taxon>Aspergillus</taxon>
        <taxon>Aspergillus subgen. Circumdati</taxon>
    </lineage>
</organism>
<reference evidence="2 3" key="1">
    <citation type="submission" date="2018-07" db="EMBL/GenBank/DDBJ databases">
        <title>The genomes of Aspergillus section Nigri reveals drivers in fungal speciation.</title>
        <authorList>
            <consortium name="DOE Joint Genome Institute"/>
            <person name="Vesth T.C."/>
            <person name="Nybo J."/>
            <person name="Theobald S."/>
            <person name="Brandl J."/>
            <person name="Frisvad J.C."/>
            <person name="Nielsen K.F."/>
            <person name="Lyhne E.K."/>
            <person name="Kogle M.E."/>
            <person name="Kuo A."/>
            <person name="Riley R."/>
            <person name="Clum A."/>
            <person name="Nolan M."/>
            <person name="Lipzen A."/>
            <person name="Salamov A."/>
            <person name="Henrissat B."/>
            <person name="Wiebenga A."/>
            <person name="De vries R.P."/>
            <person name="Grigoriev I.V."/>
            <person name="Mortensen U.H."/>
            <person name="Andersen M.R."/>
            <person name="Baker S.E."/>
        </authorList>
    </citation>
    <scope>NUCLEOTIDE SEQUENCE [LARGE SCALE GENOMIC DNA]</scope>
    <source>
        <strain evidence="2 3">CBS 139.54b</strain>
    </source>
</reference>
<feature type="compositionally biased region" description="Low complexity" evidence="1">
    <location>
        <begin position="9"/>
        <end position="22"/>
    </location>
</feature>
<proteinExistence type="predicted"/>
<evidence type="ECO:0000313" key="3">
    <source>
        <dbReference type="Proteomes" id="UP000253729"/>
    </source>
</evidence>